<dbReference type="GO" id="GO:0016787">
    <property type="term" value="F:hydrolase activity"/>
    <property type="evidence" value="ECO:0007669"/>
    <property type="project" value="InterPro"/>
</dbReference>
<gene>
    <name evidence="3" type="ORF">VNO77_07080</name>
</gene>
<evidence type="ECO:0000313" key="3">
    <source>
        <dbReference type="EMBL" id="KAK7349595.1"/>
    </source>
</evidence>
<dbReference type="EMBL" id="JAYMYQ010000002">
    <property type="protein sequence ID" value="KAK7349595.1"/>
    <property type="molecule type" value="Genomic_DNA"/>
</dbReference>
<protein>
    <recommendedName>
        <fullName evidence="2">Alpha/beta hydrolase fold-3 domain-containing protein</fullName>
    </recommendedName>
</protein>
<evidence type="ECO:0000313" key="4">
    <source>
        <dbReference type="Proteomes" id="UP001367508"/>
    </source>
</evidence>
<dbReference type="InterPro" id="IPR013094">
    <property type="entry name" value="AB_hydrolase_3"/>
</dbReference>
<dbReference type="Pfam" id="PF07859">
    <property type="entry name" value="Abhydrolase_3"/>
    <property type="match status" value="1"/>
</dbReference>
<evidence type="ECO:0000259" key="2">
    <source>
        <dbReference type="Pfam" id="PF07859"/>
    </source>
</evidence>
<dbReference type="Gene3D" id="3.40.50.1820">
    <property type="entry name" value="alpha/beta hydrolase"/>
    <property type="match status" value="1"/>
</dbReference>
<keyword evidence="4" id="KW-1185">Reference proteome</keyword>
<evidence type="ECO:0000256" key="1">
    <source>
        <dbReference type="ARBA" id="ARBA00010515"/>
    </source>
</evidence>
<dbReference type="AlphaFoldDB" id="A0AAN9QT84"/>
<feature type="domain" description="Alpha/beta hydrolase fold-3" evidence="2">
    <location>
        <begin position="80"/>
        <end position="303"/>
    </location>
</feature>
<name>A0AAN9QT84_CANGL</name>
<proteinExistence type="inferred from homology"/>
<dbReference type="PANTHER" id="PTHR23024">
    <property type="entry name" value="ARYLACETAMIDE DEACETYLASE"/>
    <property type="match status" value="1"/>
</dbReference>
<reference evidence="3 4" key="1">
    <citation type="submission" date="2024-01" db="EMBL/GenBank/DDBJ databases">
        <title>The genomes of 5 underutilized Papilionoideae crops provide insights into root nodulation and disease resistanc.</title>
        <authorList>
            <person name="Jiang F."/>
        </authorList>
    </citation>
    <scope>NUCLEOTIDE SEQUENCE [LARGE SCALE GENOMIC DNA]</scope>
    <source>
        <strain evidence="3">LVBAO_FW01</strain>
        <tissue evidence="3">Leaves</tissue>
    </source>
</reference>
<sequence>MSEPQPSTIDPFKFLKIKLNPDGTLTRNNLDSIVPASADPTSPPQSALSKDIPLNAAANTFLRLFLPNPPPPSSAKLPLVIYFHGGGFILYHASSVIFQQSCCSLAAAIPAVIASVEYRICPEHRLPAAYDDALDAILWARAQALDPAQSDPWMRDHVDFSKCFLMGSSAGGNIAYFAGLRALDHDLSPVKILGLIMNVPYFSGTQRSNSELRLVNDRILPLPANDLMWALSLPEGADRDHVYCNPTVADQVYGDKIGRLPRCFINGYGGDPLVDKQKELAKILEARGVHVDGHFIEDGYHGVEIFDPAKALALVDNIRKFILSSVTTQSSM</sequence>
<dbReference type="SUPFAM" id="SSF53474">
    <property type="entry name" value="alpha/beta-Hydrolases"/>
    <property type="match status" value="1"/>
</dbReference>
<organism evidence="3 4">
    <name type="scientific">Canavalia gladiata</name>
    <name type="common">Sword bean</name>
    <name type="synonym">Dolichos gladiatus</name>
    <dbReference type="NCBI Taxonomy" id="3824"/>
    <lineage>
        <taxon>Eukaryota</taxon>
        <taxon>Viridiplantae</taxon>
        <taxon>Streptophyta</taxon>
        <taxon>Embryophyta</taxon>
        <taxon>Tracheophyta</taxon>
        <taxon>Spermatophyta</taxon>
        <taxon>Magnoliopsida</taxon>
        <taxon>eudicotyledons</taxon>
        <taxon>Gunneridae</taxon>
        <taxon>Pentapetalae</taxon>
        <taxon>rosids</taxon>
        <taxon>fabids</taxon>
        <taxon>Fabales</taxon>
        <taxon>Fabaceae</taxon>
        <taxon>Papilionoideae</taxon>
        <taxon>50 kb inversion clade</taxon>
        <taxon>NPAAA clade</taxon>
        <taxon>indigoferoid/millettioid clade</taxon>
        <taxon>Phaseoleae</taxon>
        <taxon>Canavalia</taxon>
    </lineage>
</organism>
<comment type="similarity">
    <text evidence="1">Belongs to the 'GDXG' lipolytic enzyme family.</text>
</comment>
<dbReference type="PANTHER" id="PTHR23024:SF113">
    <property type="entry name" value="CARBOXYLESTERASE 8-RELATED"/>
    <property type="match status" value="1"/>
</dbReference>
<dbReference type="InterPro" id="IPR050466">
    <property type="entry name" value="Carboxylest/Gibb_receptor"/>
</dbReference>
<dbReference type="InterPro" id="IPR029058">
    <property type="entry name" value="AB_hydrolase_fold"/>
</dbReference>
<accession>A0AAN9QT84</accession>
<dbReference type="Proteomes" id="UP001367508">
    <property type="component" value="Unassembled WGS sequence"/>
</dbReference>
<comment type="caution">
    <text evidence="3">The sequence shown here is derived from an EMBL/GenBank/DDBJ whole genome shotgun (WGS) entry which is preliminary data.</text>
</comment>